<reference evidence="7" key="1">
    <citation type="journal article" date="2019" name="Int. J. Syst. Evol. Microbiol.">
        <title>The Global Catalogue of Microorganisms (GCM) 10K type strain sequencing project: providing services to taxonomists for standard genome sequencing and annotation.</title>
        <authorList>
            <consortium name="The Broad Institute Genomics Platform"/>
            <consortium name="The Broad Institute Genome Sequencing Center for Infectious Disease"/>
            <person name="Wu L."/>
            <person name="Ma J."/>
        </authorList>
    </citation>
    <scope>NUCLEOTIDE SEQUENCE [LARGE SCALE GENOMIC DNA]</scope>
    <source>
        <strain evidence="7">JCM 11650</strain>
    </source>
</reference>
<feature type="transmembrane region" description="Helical" evidence="5">
    <location>
        <begin position="206"/>
        <end position="230"/>
    </location>
</feature>
<protein>
    <submittedName>
        <fullName evidence="6">Type IV secretion system protein</fullName>
    </submittedName>
</protein>
<evidence type="ECO:0000256" key="5">
    <source>
        <dbReference type="SAM" id="Phobius"/>
    </source>
</evidence>
<evidence type="ECO:0000256" key="3">
    <source>
        <dbReference type="ARBA" id="ARBA00022989"/>
    </source>
</evidence>
<keyword evidence="2 5" id="KW-0812">Transmembrane</keyword>
<evidence type="ECO:0000256" key="2">
    <source>
        <dbReference type="ARBA" id="ARBA00022692"/>
    </source>
</evidence>
<dbReference type="Pfam" id="PF04610">
    <property type="entry name" value="TrbL"/>
    <property type="match status" value="1"/>
</dbReference>
<evidence type="ECO:0000256" key="1">
    <source>
        <dbReference type="ARBA" id="ARBA00004141"/>
    </source>
</evidence>
<evidence type="ECO:0000256" key="4">
    <source>
        <dbReference type="ARBA" id="ARBA00023136"/>
    </source>
</evidence>
<dbReference type="RefSeq" id="WP_377725730.1">
    <property type="nucleotide sequence ID" value="NZ_JBHSEW010000006.1"/>
</dbReference>
<dbReference type="EMBL" id="JBHSEW010000006">
    <property type="protein sequence ID" value="MFC4622322.1"/>
    <property type="molecule type" value="Genomic_DNA"/>
</dbReference>
<feature type="transmembrane region" description="Helical" evidence="5">
    <location>
        <begin position="34"/>
        <end position="54"/>
    </location>
</feature>
<feature type="transmembrane region" description="Helical" evidence="5">
    <location>
        <begin position="179"/>
        <end position="200"/>
    </location>
</feature>
<proteinExistence type="predicted"/>
<organism evidence="6 7">
    <name type="scientific">Comamonas nitrativorans</name>
    <dbReference type="NCBI Taxonomy" id="108437"/>
    <lineage>
        <taxon>Bacteria</taxon>
        <taxon>Pseudomonadati</taxon>
        <taxon>Pseudomonadota</taxon>
        <taxon>Betaproteobacteria</taxon>
        <taxon>Burkholderiales</taxon>
        <taxon>Comamonadaceae</taxon>
        <taxon>Comamonas</taxon>
    </lineage>
</organism>
<feature type="transmembrane region" description="Helical" evidence="5">
    <location>
        <begin position="146"/>
        <end position="172"/>
    </location>
</feature>
<evidence type="ECO:0000313" key="6">
    <source>
        <dbReference type="EMBL" id="MFC4622322.1"/>
    </source>
</evidence>
<feature type="transmembrane region" description="Helical" evidence="5">
    <location>
        <begin position="242"/>
        <end position="261"/>
    </location>
</feature>
<keyword evidence="3 5" id="KW-1133">Transmembrane helix</keyword>
<accession>A0ABV9GWF6</accession>
<name>A0ABV9GWF6_9BURK</name>
<evidence type="ECO:0000313" key="7">
    <source>
        <dbReference type="Proteomes" id="UP001595967"/>
    </source>
</evidence>
<comment type="subcellular location">
    <subcellularLocation>
        <location evidence="1">Membrane</location>
        <topology evidence="1">Multi-pass membrane protein</topology>
    </subcellularLocation>
</comment>
<keyword evidence="4 5" id="KW-0472">Membrane</keyword>
<sequence length="351" mass="37135">MPATTNVFQGIGGTLDNATTTFVTNVASDTIATVYPWALGALTLYITLYAYMMMTGQVQEPFKTGLLKMVKVMIVGTMALNADMYLNGVVEVFRGIEEGLTSAFSGSAGGSIYASLDSSLSKGLELIMQCREKAQAASWREMGTIFMWYVIMAILAIGFALVVVFGGIAILMSTIYLKILFAIGPVFIMCLMFPVTAKFFDSWVGFVLNHVLIVALTAVVLTLGVTIYDNEISKVVIDSDQNMLMVALELLVVAAILYGIVKGVMPMAAALAGGISMAVMTARGLTDSLDKGRRGVQQTAKAGLAFGKGAYGLGKAGVNKLRGNSVSNAGGGGWQPAYNAATLGNLQRKSQ</sequence>
<dbReference type="Proteomes" id="UP001595967">
    <property type="component" value="Unassembled WGS sequence"/>
</dbReference>
<comment type="caution">
    <text evidence="6">The sequence shown here is derived from an EMBL/GenBank/DDBJ whole genome shotgun (WGS) entry which is preliminary data.</text>
</comment>
<gene>
    <name evidence="6" type="ORF">ACFO3A_08850</name>
</gene>
<keyword evidence="7" id="KW-1185">Reference proteome</keyword>
<dbReference type="InterPro" id="IPR007688">
    <property type="entry name" value="Conjugal_tfr_TrbL/VirB6"/>
</dbReference>